<dbReference type="Gene3D" id="3.40.50.1820">
    <property type="entry name" value="alpha/beta hydrolase"/>
    <property type="match status" value="1"/>
</dbReference>
<dbReference type="GO" id="GO:0016787">
    <property type="term" value="F:hydrolase activity"/>
    <property type="evidence" value="ECO:0007669"/>
    <property type="project" value="UniProtKB-KW"/>
</dbReference>
<keyword evidence="2" id="KW-0378">Hydrolase</keyword>
<feature type="domain" description="AB hydrolase-1" evidence="1">
    <location>
        <begin position="207"/>
        <end position="312"/>
    </location>
</feature>
<dbReference type="InterPro" id="IPR000073">
    <property type="entry name" value="AB_hydrolase_1"/>
</dbReference>
<protein>
    <submittedName>
        <fullName evidence="2">Alpha/beta hydrolase fold</fullName>
    </submittedName>
</protein>
<accession>A0A9E7GZG2</accession>
<dbReference type="AlphaFoldDB" id="A0A9E7GZG2"/>
<organism evidence="2 3">
    <name type="scientific">Musa troglodytarum</name>
    <name type="common">fe'i banana</name>
    <dbReference type="NCBI Taxonomy" id="320322"/>
    <lineage>
        <taxon>Eukaryota</taxon>
        <taxon>Viridiplantae</taxon>
        <taxon>Streptophyta</taxon>
        <taxon>Embryophyta</taxon>
        <taxon>Tracheophyta</taxon>
        <taxon>Spermatophyta</taxon>
        <taxon>Magnoliopsida</taxon>
        <taxon>Liliopsida</taxon>
        <taxon>Zingiberales</taxon>
        <taxon>Musaceae</taxon>
        <taxon>Musa</taxon>
    </lineage>
</organism>
<evidence type="ECO:0000259" key="1">
    <source>
        <dbReference type="Pfam" id="PF00561"/>
    </source>
</evidence>
<dbReference type="EMBL" id="CP097509">
    <property type="protein sequence ID" value="URE20904.1"/>
    <property type="molecule type" value="Genomic_DNA"/>
</dbReference>
<name>A0A9E7GZG2_9LILI</name>
<keyword evidence="3" id="KW-1185">Reference proteome</keyword>
<dbReference type="PANTHER" id="PTHR43689">
    <property type="entry name" value="HYDROLASE"/>
    <property type="match status" value="1"/>
</dbReference>
<dbReference type="PRINTS" id="PR00111">
    <property type="entry name" value="ABHYDROLASE"/>
</dbReference>
<dbReference type="SUPFAM" id="SSF53474">
    <property type="entry name" value="alpha/beta-Hydrolases"/>
    <property type="match status" value="1"/>
</dbReference>
<dbReference type="PANTHER" id="PTHR43689:SF59">
    <property type="entry name" value="AMINOACRYLATE HYDROLASE RUTD"/>
    <property type="match status" value="1"/>
</dbReference>
<proteinExistence type="predicted"/>
<dbReference type="OrthoDB" id="284184at2759"/>
<reference evidence="2" key="1">
    <citation type="submission" date="2022-05" db="EMBL/GenBank/DDBJ databases">
        <title>The Musa troglodytarum L. genome provides insights into the mechanism of non-climacteric behaviour and enrichment of carotenoids.</title>
        <authorList>
            <person name="Wang J."/>
        </authorList>
    </citation>
    <scope>NUCLEOTIDE SEQUENCE</scope>
    <source>
        <tissue evidence="2">Leaf</tissue>
    </source>
</reference>
<evidence type="ECO:0000313" key="2">
    <source>
        <dbReference type="EMBL" id="URE20904.1"/>
    </source>
</evidence>
<gene>
    <name evidence="2" type="ORF">MUK42_11104</name>
</gene>
<dbReference type="Proteomes" id="UP001055439">
    <property type="component" value="Chromosome 7"/>
</dbReference>
<sequence length="491" mass="54190">MPSADLLNSLSYVVQTLAFKNASQGHPAADTEAMGAELNKSSLSRAAGFLNSAVSFLVFLFLDVLDAILCVAYKLADYAMETDSRPCYCSPEEVFLVSAAKGRTDVPVAAELRLGDVSDTLYHRPSHVAELAKKAAIAVGYKTSRSIGFTVSSDVTGALKEKTGRGRRPLWSDCDCQTCNSPESHLYVHVQGPTDTSTTTTTTTTDVIFIHGFISSSAFWTETVFPEFSDATKSRHRMFAVDLLGFGRSPKPADSLYTLREQVDMIEKSILKRHNVRSFHVVAHSMGCIVALALAVEHPEAVESLALIAPPYFPVPEGEKAAQFVMRQVAPKKVWPPVMFGASVACWYEHVGRTICLFVCRNHRSWEFLFRLVTRNRIRTYMMDVFMCHTHRAAWHSLHNVICGSAATMERYMDSVSRRSCCDVAVFHGGDDDVLPVDCSYAVGSRIPRARVKVFQGKDHVTIVVGHRKALAGELEQVWRTAGRPTTGNPN</sequence>
<dbReference type="InterPro" id="IPR029058">
    <property type="entry name" value="AB_hydrolase_fold"/>
</dbReference>
<evidence type="ECO:0000313" key="3">
    <source>
        <dbReference type="Proteomes" id="UP001055439"/>
    </source>
</evidence>
<dbReference type="Pfam" id="PF00561">
    <property type="entry name" value="Abhydrolase_1"/>
    <property type="match status" value="1"/>
</dbReference>